<sequence length="131" mass="14688">MRSRARKTARRSPHALLPARPSFACRQRIGGRSLYALRAVSTDGCVVVSDAAMLRVLHGRSMRTSVAVLLLAHAVCAITQHRVKNNNGYGTFIKISQQFLRHNFLMVIWSNVRGHAMRRPGRQSIPPERSC</sequence>
<protein>
    <submittedName>
        <fullName evidence="1">Uncharacterized protein</fullName>
    </submittedName>
</protein>
<organism evidence="1 2">
    <name type="scientific">Eumeta variegata</name>
    <name type="common">Bagworm moth</name>
    <name type="synonym">Eumeta japonica</name>
    <dbReference type="NCBI Taxonomy" id="151549"/>
    <lineage>
        <taxon>Eukaryota</taxon>
        <taxon>Metazoa</taxon>
        <taxon>Ecdysozoa</taxon>
        <taxon>Arthropoda</taxon>
        <taxon>Hexapoda</taxon>
        <taxon>Insecta</taxon>
        <taxon>Pterygota</taxon>
        <taxon>Neoptera</taxon>
        <taxon>Endopterygota</taxon>
        <taxon>Lepidoptera</taxon>
        <taxon>Glossata</taxon>
        <taxon>Ditrysia</taxon>
        <taxon>Tineoidea</taxon>
        <taxon>Psychidae</taxon>
        <taxon>Oiketicinae</taxon>
        <taxon>Eumeta</taxon>
    </lineage>
</organism>
<evidence type="ECO:0000313" key="2">
    <source>
        <dbReference type="Proteomes" id="UP000299102"/>
    </source>
</evidence>
<dbReference type="AlphaFoldDB" id="A0A4C1W648"/>
<dbReference type="EMBL" id="BGZK01000490">
    <property type="protein sequence ID" value="GBP46846.1"/>
    <property type="molecule type" value="Genomic_DNA"/>
</dbReference>
<name>A0A4C1W648_EUMVA</name>
<keyword evidence="2" id="KW-1185">Reference proteome</keyword>
<proteinExistence type="predicted"/>
<reference evidence="1 2" key="1">
    <citation type="journal article" date="2019" name="Commun. Biol.">
        <title>The bagworm genome reveals a unique fibroin gene that provides high tensile strength.</title>
        <authorList>
            <person name="Kono N."/>
            <person name="Nakamura H."/>
            <person name="Ohtoshi R."/>
            <person name="Tomita M."/>
            <person name="Numata K."/>
            <person name="Arakawa K."/>
        </authorList>
    </citation>
    <scope>NUCLEOTIDE SEQUENCE [LARGE SCALE GENOMIC DNA]</scope>
</reference>
<evidence type="ECO:0000313" key="1">
    <source>
        <dbReference type="EMBL" id="GBP46846.1"/>
    </source>
</evidence>
<accession>A0A4C1W648</accession>
<gene>
    <name evidence="1" type="ORF">EVAR_78546_1</name>
</gene>
<comment type="caution">
    <text evidence="1">The sequence shown here is derived from an EMBL/GenBank/DDBJ whole genome shotgun (WGS) entry which is preliminary data.</text>
</comment>
<dbReference type="Proteomes" id="UP000299102">
    <property type="component" value="Unassembled WGS sequence"/>
</dbReference>